<comment type="caution">
    <text evidence="2">The sequence shown here is derived from an EMBL/GenBank/DDBJ whole genome shotgun (WGS) entry which is preliminary data.</text>
</comment>
<dbReference type="RefSeq" id="WP_144885060.1">
    <property type="nucleotide sequence ID" value="NZ_VLLE01000003.1"/>
</dbReference>
<accession>A0A562SPK7</accession>
<keyword evidence="3" id="KW-1185">Reference proteome</keyword>
<gene>
    <name evidence="2" type="ORF">IQ13_1079</name>
</gene>
<dbReference type="EMBL" id="VLLE01000003">
    <property type="protein sequence ID" value="TWI82974.1"/>
    <property type="molecule type" value="Genomic_DNA"/>
</dbReference>
<evidence type="ECO:0000259" key="1">
    <source>
        <dbReference type="Pfam" id="PF13391"/>
    </source>
</evidence>
<name>A0A562SPK7_9BACT</name>
<dbReference type="InterPro" id="IPR003615">
    <property type="entry name" value="HNH_nuc"/>
</dbReference>
<dbReference type="Pfam" id="PF13391">
    <property type="entry name" value="HNH_2"/>
    <property type="match status" value="1"/>
</dbReference>
<reference evidence="2 3" key="1">
    <citation type="journal article" date="2015" name="Stand. Genomic Sci.">
        <title>Genomic Encyclopedia of Bacterial and Archaeal Type Strains, Phase III: the genomes of soil and plant-associated and newly described type strains.</title>
        <authorList>
            <person name="Whitman W.B."/>
            <person name="Woyke T."/>
            <person name="Klenk H.P."/>
            <person name="Zhou Y."/>
            <person name="Lilburn T.G."/>
            <person name="Beck B.J."/>
            <person name="De Vos P."/>
            <person name="Vandamme P."/>
            <person name="Eisen J.A."/>
            <person name="Garrity G."/>
            <person name="Hugenholtz P."/>
            <person name="Kyrpides N.C."/>
        </authorList>
    </citation>
    <scope>NUCLEOTIDE SEQUENCE [LARGE SCALE GENOMIC DNA]</scope>
    <source>
        <strain evidence="2 3">CGMCC 1.7271</strain>
    </source>
</reference>
<feature type="domain" description="HNH nuclease" evidence="1">
    <location>
        <begin position="151"/>
        <end position="202"/>
    </location>
</feature>
<evidence type="ECO:0000313" key="2">
    <source>
        <dbReference type="EMBL" id="TWI82974.1"/>
    </source>
</evidence>
<keyword evidence="2" id="KW-0255">Endonuclease</keyword>
<proteinExistence type="predicted"/>
<dbReference type="Proteomes" id="UP000316167">
    <property type="component" value="Unassembled WGS sequence"/>
</dbReference>
<dbReference type="AlphaFoldDB" id="A0A562SPK7"/>
<protein>
    <submittedName>
        <fullName evidence="2">Putative restriction endonuclease</fullName>
    </submittedName>
</protein>
<sequence>MKEGQKLWTRDELILAINLYCKLPFGKMHKGTPEIIKFAEMIGRTPSSIALKLGNFASFDPTLRERGIKGASNASKLDKAIWDEFYNNWDAALIASEELLAKQKHSTVVKLNKIDLSDLPSEGKEKERVVKARVNQSIFRTVVLATYNNACCITGINNPELLIASHIAPWSIDEKNRLNPMNGLCLNALHDKAFDRGLITINANDYTIKVSSKLKQKKSPVTIEQYFLKLEGESIHLPDKFLPAKELLKKHNDYFKP</sequence>
<keyword evidence="2" id="KW-0540">Nuclease</keyword>
<evidence type="ECO:0000313" key="3">
    <source>
        <dbReference type="Proteomes" id="UP000316167"/>
    </source>
</evidence>
<keyword evidence="2" id="KW-0378">Hydrolase</keyword>
<organism evidence="2 3">
    <name type="scientific">Lacibacter cauensis</name>
    <dbReference type="NCBI Taxonomy" id="510947"/>
    <lineage>
        <taxon>Bacteria</taxon>
        <taxon>Pseudomonadati</taxon>
        <taxon>Bacteroidota</taxon>
        <taxon>Chitinophagia</taxon>
        <taxon>Chitinophagales</taxon>
        <taxon>Chitinophagaceae</taxon>
        <taxon>Lacibacter</taxon>
    </lineage>
</organism>
<dbReference type="OrthoDB" id="67788at2"/>
<dbReference type="GO" id="GO:0004519">
    <property type="term" value="F:endonuclease activity"/>
    <property type="evidence" value="ECO:0007669"/>
    <property type="project" value="UniProtKB-KW"/>
</dbReference>